<dbReference type="Gene3D" id="3.20.20.70">
    <property type="entry name" value="Aldolase class I"/>
    <property type="match status" value="1"/>
</dbReference>
<dbReference type="InterPro" id="IPR011060">
    <property type="entry name" value="RibuloseP-bd_barrel"/>
</dbReference>
<evidence type="ECO:0000256" key="5">
    <source>
        <dbReference type="RuleBase" id="RU003657"/>
    </source>
</evidence>
<evidence type="ECO:0000256" key="2">
    <source>
        <dbReference type="ARBA" id="ARBA00022605"/>
    </source>
</evidence>
<dbReference type="InterPro" id="IPR013785">
    <property type="entry name" value="Aldolase_TIM"/>
</dbReference>
<name>A0A0B4XG31_9HYPH</name>
<evidence type="ECO:0000256" key="3">
    <source>
        <dbReference type="ARBA" id="ARBA00023102"/>
    </source>
</evidence>
<dbReference type="Pfam" id="PF00977">
    <property type="entry name" value="His_biosynth"/>
    <property type="match status" value="1"/>
</dbReference>
<sequence length="233" mass="24744">MLIIPVLDVKDGQVVRAQMGMRDTYRPIETPLSATPAISNVADGLRRIHPFSIFYVADLDAIESGSSHCLAAGPLSLLQPRPDVWLDAGFRSATDVGQALANAQILAVLGSESQVGIDVLSAFGAHQRLILSLDFRGDTFLGPPAIMSTPDLWPRRVIVMTLDKVGARCGPDFDRLRSIKDIAGNRDIIAAGGIRNVNDLERLSDMGIAGALVATSLHSGELTGTDVSAFNGS</sequence>
<dbReference type="PANTHER" id="PTHR43090:SF2">
    <property type="entry name" value="1-(5-PHOSPHORIBOSYL)-5-[(5-PHOSPHORIBOSYLAMINO)METHYLIDENEAMINO] IMIDAZOLE-4-CARBOXAMIDE ISOMERASE"/>
    <property type="match status" value="1"/>
</dbReference>
<dbReference type="KEGG" id="rga:RGR602_PC01572"/>
<dbReference type="SUPFAM" id="SSF51366">
    <property type="entry name" value="Ribulose-phoshate binding barrel"/>
    <property type="match status" value="1"/>
</dbReference>
<comment type="pathway">
    <text evidence="4">Amino-acid biosynthesis.</text>
</comment>
<dbReference type="InterPro" id="IPR044524">
    <property type="entry name" value="Isoase_HisA-like"/>
</dbReference>
<reference evidence="6 7" key="1">
    <citation type="submission" date="2013-11" db="EMBL/GenBank/DDBJ databases">
        <title>Complete genome sequence of Rhizobium gallicum bv. gallicum R602.</title>
        <authorList>
            <person name="Bustos P."/>
            <person name="Santamaria R.I."/>
            <person name="Lozano L."/>
            <person name="Acosta J.L."/>
            <person name="Ormeno-Orrillo E."/>
            <person name="Rogel M.A."/>
            <person name="Romero D."/>
            <person name="Cevallos M.A."/>
            <person name="Martinez-Romero E."/>
            <person name="Gonzalez V."/>
        </authorList>
    </citation>
    <scope>NUCLEOTIDE SEQUENCE [LARGE SCALE GENOMIC DNA]</scope>
    <source>
        <strain evidence="6 7">R602</strain>
        <plasmid evidence="6 7">pRgalR602c</plasmid>
    </source>
</reference>
<dbReference type="GO" id="GO:0005737">
    <property type="term" value="C:cytoplasm"/>
    <property type="evidence" value="ECO:0007669"/>
    <property type="project" value="TreeGrafter"/>
</dbReference>
<gene>
    <name evidence="6" type="ORF">RGR602_PC01572</name>
</gene>
<dbReference type="GO" id="GO:0003949">
    <property type="term" value="F:1-(5-phosphoribosyl)-5-[(5-phosphoribosylamino)methylideneamino]imidazole-4-carboxamide isomerase activity"/>
    <property type="evidence" value="ECO:0007669"/>
    <property type="project" value="InterPro"/>
</dbReference>
<proteinExistence type="inferred from homology"/>
<dbReference type="EMBL" id="CP006880">
    <property type="protein sequence ID" value="AJD45598.1"/>
    <property type="molecule type" value="Genomic_DNA"/>
</dbReference>
<evidence type="ECO:0000313" key="6">
    <source>
        <dbReference type="EMBL" id="AJD45598.1"/>
    </source>
</evidence>
<dbReference type="CDD" id="cd04723">
    <property type="entry name" value="HisA_HisF"/>
    <property type="match status" value="1"/>
</dbReference>
<dbReference type="HOGENOM" id="CLU_048577_2_1_5"/>
<dbReference type="InterPro" id="IPR006062">
    <property type="entry name" value="His_biosynth"/>
</dbReference>
<dbReference type="Proteomes" id="UP000031368">
    <property type="component" value="Plasmid pRgalR602c"/>
</dbReference>
<comment type="similarity">
    <text evidence="1 5">Belongs to the HisA/HisF family.</text>
</comment>
<keyword evidence="3 5" id="KW-0368">Histidine biosynthesis</keyword>
<dbReference type="GO" id="GO:0000162">
    <property type="term" value="P:L-tryptophan biosynthetic process"/>
    <property type="evidence" value="ECO:0007669"/>
    <property type="project" value="TreeGrafter"/>
</dbReference>
<accession>A0A0B4XG31</accession>
<evidence type="ECO:0000313" key="7">
    <source>
        <dbReference type="Proteomes" id="UP000031368"/>
    </source>
</evidence>
<protein>
    <submittedName>
        <fullName evidence="6">Histidine biosynthesis protein</fullName>
    </submittedName>
</protein>
<organism evidence="6 7">
    <name type="scientific">Rhizobium gallicum bv. gallicum R602sp</name>
    <dbReference type="NCBI Taxonomy" id="1041138"/>
    <lineage>
        <taxon>Bacteria</taxon>
        <taxon>Pseudomonadati</taxon>
        <taxon>Pseudomonadota</taxon>
        <taxon>Alphaproteobacteria</taxon>
        <taxon>Hyphomicrobiales</taxon>
        <taxon>Rhizobiaceae</taxon>
        <taxon>Rhizobium/Agrobacterium group</taxon>
        <taxon>Rhizobium</taxon>
    </lineage>
</organism>
<keyword evidence="6" id="KW-0614">Plasmid</keyword>
<dbReference type="PANTHER" id="PTHR43090">
    <property type="entry name" value="1-(5-PHOSPHORIBOSYL)-5-[(5-PHOSPHORIBOSYLAMINO)METHYLIDENEAMINO] IMIDAZOLE-4-CARBOXAMIDE ISOMERASE"/>
    <property type="match status" value="1"/>
</dbReference>
<dbReference type="AlphaFoldDB" id="A0A0B4XG31"/>
<keyword evidence="2 5" id="KW-0028">Amino-acid biosynthesis</keyword>
<dbReference type="GO" id="GO:0000105">
    <property type="term" value="P:L-histidine biosynthetic process"/>
    <property type="evidence" value="ECO:0007669"/>
    <property type="project" value="UniProtKB-KW"/>
</dbReference>
<geneLocation type="plasmid" evidence="6 7">
    <name>pRgalR602c</name>
</geneLocation>
<dbReference type="RefSeq" id="WP_040115775.1">
    <property type="nucleotide sequence ID" value="NZ_CP006880.1"/>
</dbReference>
<keyword evidence="7" id="KW-1185">Reference proteome</keyword>
<evidence type="ECO:0000256" key="1">
    <source>
        <dbReference type="ARBA" id="ARBA00009667"/>
    </source>
</evidence>
<evidence type="ECO:0000256" key="4">
    <source>
        <dbReference type="ARBA" id="ARBA00029440"/>
    </source>
</evidence>